<dbReference type="Gene3D" id="3.30.30.170">
    <property type="match status" value="1"/>
</dbReference>
<dbReference type="SMART" id="SM00653">
    <property type="entry name" value="eIF2B_5"/>
    <property type="match status" value="1"/>
</dbReference>
<feature type="compositionally biased region" description="Acidic residues" evidence="6">
    <location>
        <begin position="351"/>
        <end position="361"/>
    </location>
</feature>
<dbReference type="Pfam" id="PF01873">
    <property type="entry name" value="eIF-5_eIF-2B"/>
    <property type="match status" value="1"/>
</dbReference>
<dbReference type="Gene3D" id="2.20.25.350">
    <property type="match status" value="1"/>
</dbReference>
<gene>
    <name evidence="8" type="ORF">EGYM00392_LOCUS45946</name>
</gene>
<name>A0A7S1NPU7_9EUGL</name>
<organism evidence="8">
    <name type="scientific">Eutreptiella gymnastica</name>
    <dbReference type="NCBI Taxonomy" id="73025"/>
    <lineage>
        <taxon>Eukaryota</taxon>
        <taxon>Discoba</taxon>
        <taxon>Euglenozoa</taxon>
        <taxon>Euglenida</taxon>
        <taxon>Spirocuta</taxon>
        <taxon>Euglenophyceae</taxon>
        <taxon>Eutreptiales</taxon>
        <taxon>Eutreptiaceae</taxon>
        <taxon>Eutreptiella</taxon>
    </lineage>
</organism>
<comment type="similarity">
    <text evidence="1">Belongs to the eIF-2-beta/eIF-5 family.</text>
</comment>
<keyword evidence="5" id="KW-0342">GTP-binding</keyword>
<evidence type="ECO:0000256" key="4">
    <source>
        <dbReference type="ARBA" id="ARBA00022917"/>
    </source>
</evidence>
<dbReference type="AlphaFoldDB" id="A0A7S1NPU7"/>
<accession>A0A7S1NPU7</accession>
<sequence length="392" mass="44615">MAMINVDPEKQHDAFYRYKMPRIQIKVEGNGNGIKTVICNINQVAERIARLVEYPMKFFAYELAATSKFKDEKWILTGSFNQEKIQECVFDFIKRFVLCKSCRNPETVIRVDKKKNIYLDCKACSRSTDISPNEKLCNAILKTEKPMEEKPDKVIAAAEAKEEKEKKRKKKTKDEKEAEAFEKATREAKETDTILTEEEERVSPVVILKEFFESTSPGMDDFVGKVLDLKEDYGLTEDKFVVALVFEALFDASINETFSVRSKYIKRFVKTDLEKNVIEALMVLCASEESIKSKFPILLKKFYDKDIISEDSIVEWHGKKKGPKSVDKDTFAYFKKKAQAFVDWLQQSDDSSSEDDSEDEGPTSPATPATNSSKAAASAEDDDGSDVDIDAI</sequence>
<dbReference type="SUPFAM" id="SSF100966">
    <property type="entry name" value="Translation initiation factor 2 beta, aIF2beta, N-terminal domain"/>
    <property type="match status" value="1"/>
</dbReference>
<feature type="compositionally biased region" description="Basic and acidic residues" evidence="6">
    <location>
        <begin position="172"/>
        <end position="183"/>
    </location>
</feature>
<dbReference type="PROSITE" id="PS51363">
    <property type="entry name" value="W2"/>
    <property type="match status" value="1"/>
</dbReference>
<dbReference type="Pfam" id="PF02020">
    <property type="entry name" value="W2"/>
    <property type="match status" value="1"/>
</dbReference>
<evidence type="ECO:0000256" key="2">
    <source>
        <dbReference type="ARBA" id="ARBA00022540"/>
    </source>
</evidence>
<dbReference type="FunFam" id="3.30.30.170:FF:000002">
    <property type="entry name" value="Eukaryotic translation initiation factor 5"/>
    <property type="match status" value="1"/>
</dbReference>
<keyword evidence="4" id="KW-0648">Protein biosynthesis</keyword>
<evidence type="ECO:0000256" key="5">
    <source>
        <dbReference type="ARBA" id="ARBA00023134"/>
    </source>
</evidence>
<dbReference type="PANTHER" id="PTHR23001">
    <property type="entry name" value="EUKARYOTIC TRANSLATION INITIATION FACTOR"/>
    <property type="match status" value="1"/>
</dbReference>
<keyword evidence="3" id="KW-0547">Nucleotide-binding</keyword>
<feature type="region of interest" description="Disordered" evidence="6">
    <location>
        <begin position="346"/>
        <end position="392"/>
    </location>
</feature>
<dbReference type="InterPro" id="IPR016024">
    <property type="entry name" value="ARM-type_fold"/>
</dbReference>
<dbReference type="GO" id="GO:0005829">
    <property type="term" value="C:cytosol"/>
    <property type="evidence" value="ECO:0007669"/>
    <property type="project" value="TreeGrafter"/>
</dbReference>
<dbReference type="GO" id="GO:0001732">
    <property type="term" value="P:formation of cytoplasmic translation initiation complex"/>
    <property type="evidence" value="ECO:0007669"/>
    <property type="project" value="TreeGrafter"/>
</dbReference>
<protein>
    <recommendedName>
        <fullName evidence="7">W2 domain-containing protein</fullName>
    </recommendedName>
</protein>
<feature type="region of interest" description="Disordered" evidence="6">
    <location>
        <begin position="158"/>
        <end position="183"/>
    </location>
</feature>
<proteinExistence type="inferred from homology"/>
<evidence type="ECO:0000259" key="7">
    <source>
        <dbReference type="PROSITE" id="PS51363"/>
    </source>
</evidence>
<reference evidence="8" key="1">
    <citation type="submission" date="2021-01" db="EMBL/GenBank/DDBJ databases">
        <authorList>
            <person name="Corre E."/>
            <person name="Pelletier E."/>
            <person name="Niang G."/>
            <person name="Scheremetjew M."/>
            <person name="Finn R."/>
            <person name="Kale V."/>
            <person name="Holt S."/>
            <person name="Cochrane G."/>
            <person name="Meng A."/>
            <person name="Brown T."/>
            <person name="Cohen L."/>
        </authorList>
    </citation>
    <scope>NUCLEOTIDE SEQUENCE</scope>
    <source>
        <strain evidence="8">NIES-381</strain>
    </source>
</reference>
<evidence type="ECO:0000256" key="3">
    <source>
        <dbReference type="ARBA" id="ARBA00022741"/>
    </source>
</evidence>
<feature type="compositionally biased region" description="Acidic residues" evidence="6">
    <location>
        <begin position="379"/>
        <end position="392"/>
    </location>
</feature>
<evidence type="ECO:0000256" key="1">
    <source>
        <dbReference type="ARBA" id="ARBA00010397"/>
    </source>
</evidence>
<dbReference type="InterPro" id="IPR003307">
    <property type="entry name" value="W2_domain"/>
</dbReference>
<dbReference type="PANTHER" id="PTHR23001:SF7">
    <property type="entry name" value="EUKARYOTIC TRANSLATION INITIATION FACTOR 5"/>
    <property type="match status" value="1"/>
</dbReference>
<dbReference type="GO" id="GO:0005092">
    <property type="term" value="F:GDP-dissociation inhibitor activity"/>
    <property type="evidence" value="ECO:0007669"/>
    <property type="project" value="TreeGrafter"/>
</dbReference>
<dbReference type="SMART" id="SM00515">
    <property type="entry name" value="eIF5C"/>
    <property type="match status" value="1"/>
</dbReference>
<evidence type="ECO:0000313" key="8">
    <source>
        <dbReference type="EMBL" id="CAD9034793.1"/>
    </source>
</evidence>
<dbReference type="SUPFAM" id="SSF48371">
    <property type="entry name" value="ARM repeat"/>
    <property type="match status" value="1"/>
</dbReference>
<dbReference type="EMBL" id="HBGA01124488">
    <property type="protein sequence ID" value="CAD9034793.1"/>
    <property type="molecule type" value="Transcribed_RNA"/>
</dbReference>
<dbReference type="GO" id="GO:0005525">
    <property type="term" value="F:GTP binding"/>
    <property type="evidence" value="ECO:0007669"/>
    <property type="project" value="UniProtKB-KW"/>
</dbReference>
<keyword evidence="2" id="KW-0396">Initiation factor</keyword>
<evidence type="ECO:0000256" key="6">
    <source>
        <dbReference type="SAM" id="MobiDB-lite"/>
    </source>
</evidence>
<dbReference type="InterPro" id="IPR002735">
    <property type="entry name" value="Transl_init_fac_IF2/IF5_dom"/>
</dbReference>
<feature type="domain" description="W2" evidence="7">
    <location>
        <begin position="192"/>
        <end position="355"/>
    </location>
</feature>
<dbReference type="GO" id="GO:0071074">
    <property type="term" value="F:eukaryotic initiation factor eIF2 binding"/>
    <property type="evidence" value="ECO:0007669"/>
    <property type="project" value="TreeGrafter"/>
</dbReference>
<dbReference type="SUPFAM" id="SSF75689">
    <property type="entry name" value="Zinc-binding domain of translation initiation factor 2 beta"/>
    <property type="match status" value="1"/>
</dbReference>
<dbReference type="CDD" id="cd11561">
    <property type="entry name" value="W2_eIF5"/>
    <property type="match status" value="1"/>
</dbReference>
<dbReference type="InterPro" id="IPR016189">
    <property type="entry name" value="Transl_init_fac_IF2/IF5_N"/>
</dbReference>
<dbReference type="InterPro" id="IPR016190">
    <property type="entry name" value="Transl_init_fac_IF2/IF5_Zn-bd"/>
</dbReference>
<dbReference type="GO" id="GO:0003743">
    <property type="term" value="F:translation initiation factor activity"/>
    <property type="evidence" value="ECO:0007669"/>
    <property type="project" value="UniProtKB-KW"/>
</dbReference>
<dbReference type="Gene3D" id="1.25.40.180">
    <property type="match status" value="1"/>
</dbReference>
<dbReference type="InterPro" id="IPR045196">
    <property type="entry name" value="IF2/IF5"/>
</dbReference>